<sequence length="506" mass="56209">MSNNTPIDPEQTKPQAAFDVIIAGSGLSGLNVAYRLQERVPGLKYTILEARGDLGGTWDFFKYPGLRSDSDLYTFGFAWNPWRHKNPIAEGESQTLPLQPPLIMEYLKSSAAKAGIDKHIQFNQKVISADFSTKTNMWSVGTEHDGSPREVHGRFIFMCTGYYSYAEGLQVKIPGLENFGGKVAHPQFWPSDYDDSGKSVVIIGSGATAITLLPTLAQTAGHVTMLQRSPGYIITAPPEDAFDKTTLALFPVRMADRILRIKYIVQATVLVWWCTMMPKMAAGWLKGFARDALKGTDVSVDTHFTPTYDPFTQRVCYAPSGDFFDAIRSGKASVETAHIKEVTKDSIVLGNGRILRPDIIVTATGLKVQFGGRVRMTIDNGNPLQLGGSYVWKNAMMAGVPNVFWAIGYTDFSWTLGVDITAFITARLINRMMAKNCTAIVPRLDTRNLEADRVPLFRLQSTYVKAAKGESPLALRRKNWRPRGSYLSDLMDAKYGNLEVDLEYRQ</sequence>
<comment type="caution">
    <text evidence="6">The sequence shown here is derived from an EMBL/GenBank/DDBJ whole genome shotgun (WGS) entry which is preliminary data.</text>
</comment>
<dbReference type="PANTHER" id="PTHR43872:SF1">
    <property type="entry name" value="MONOOXYGENASE, PUTATIVE (AFU_ORTHOLOGUE AFUA_8G02570)-RELATED"/>
    <property type="match status" value="1"/>
</dbReference>
<keyword evidence="7" id="KW-1185">Reference proteome</keyword>
<evidence type="ECO:0000256" key="5">
    <source>
        <dbReference type="ARBA" id="ARBA00023033"/>
    </source>
</evidence>
<gene>
    <name evidence="6" type="ORF">EDB81DRAFT_847064</name>
</gene>
<protein>
    <submittedName>
        <fullName evidence="6">Monooxygenase</fullName>
    </submittedName>
</protein>
<evidence type="ECO:0000313" key="6">
    <source>
        <dbReference type="EMBL" id="KAH7124206.1"/>
    </source>
</evidence>
<evidence type="ECO:0000256" key="2">
    <source>
        <dbReference type="ARBA" id="ARBA00022630"/>
    </source>
</evidence>
<dbReference type="PANTHER" id="PTHR43872">
    <property type="entry name" value="MONOOXYGENASE, PUTATIVE (AFU_ORTHOLOGUE AFUA_8G02570)-RELATED"/>
    <property type="match status" value="1"/>
</dbReference>
<dbReference type="InterPro" id="IPR020946">
    <property type="entry name" value="Flavin_mOase-like"/>
</dbReference>
<dbReference type="GO" id="GO:0050660">
    <property type="term" value="F:flavin adenine dinucleotide binding"/>
    <property type="evidence" value="ECO:0007669"/>
    <property type="project" value="InterPro"/>
</dbReference>
<dbReference type="SUPFAM" id="SSF51905">
    <property type="entry name" value="FAD/NAD(P)-binding domain"/>
    <property type="match status" value="1"/>
</dbReference>
<keyword evidence="2" id="KW-0285">Flavoprotein</keyword>
<dbReference type="OrthoDB" id="66881at2759"/>
<proteinExistence type="predicted"/>
<keyword evidence="3" id="KW-0274">FAD</keyword>
<comment type="cofactor">
    <cofactor evidence="1">
        <name>FAD</name>
        <dbReference type="ChEBI" id="CHEBI:57692"/>
    </cofactor>
</comment>
<dbReference type="Gene3D" id="3.50.50.60">
    <property type="entry name" value="FAD/NAD(P)-binding domain"/>
    <property type="match status" value="2"/>
</dbReference>
<dbReference type="Proteomes" id="UP000738349">
    <property type="component" value="Unassembled WGS sequence"/>
</dbReference>
<keyword evidence="5 6" id="KW-0503">Monooxygenase</keyword>
<name>A0A9P9DRZ3_9HYPO</name>
<organism evidence="6 7">
    <name type="scientific">Dactylonectria macrodidyma</name>
    <dbReference type="NCBI Taxonomy" id="307937"/>
    <lineage>
        <taxon>Eukaryota</taxon>
        <taxon>Fungi</taxon>
        <taxon>Dikarya</taxon>
        <taxon>Ascomycota</taxon>
        <taxon>Pezizomycotina</taxon>
        <taxon>Sordariomycetes</taxon>
        <taxon>Hypocreomycetidae</taxon>
        <taxon>Hypocreales</taxon>
        <taxon>Nectriaceae</taxon>
        <taxon>Dactylonectria</taxon>
    </lineage>
</organism>
<dbReference type="EMBL" id="JAGMUV010000022">
    <property type="protein sequence ID" value="KAH7124206.1"/>
    <property type="molecule type" value="Genomic_DNA"/>
</dbReference>
<dbReference type="InterPro" id="IPR036188">
    <property type="entry name" value="FAD/NAD-bd_sf"/>
</dbReference>
<dbReference type="AlphaFoldDB" id="A0A9P9DRZ3"/>
<dbReference type="GO" id="GO:0050661">
    <property type="term" value="F:NADP binding"/>
    <property type="evidence" value="ECO:0007669"/>
    <property type="project" value="InterPro"/>
</dbReference>
<keyword evidence="4" id="KW-0560">Oxidoreductase</keyword>
<dbReference type="Pfam" id="PF00743">
    <property type="entry name" value="FMO-like"/>
    <property type="match status" value="1"/>
</dbReference>
<accession>A0A9P9DRZ3</accession>
<dbReference type="GO" id="GO:0004499">
    <property type="term" value="F:N,N-dimethylaniline monooxygenase activity"/>
    <property type="evidence" value="ECO:0007669"/>
    <property type="project" value="InterPro"/>
</dbReference>
<evidence type="ECO:0000256" key="4">
    <source>
        <dbReference type="ARBA" id="ARBA00023002"/>
    </source>
</evidence>
<evidence type="ECO:0000256" key="1">
    <source>
        <dbReference type="ARBA" id="ARBA00001974"/>
    </source>
</evidence>
<reference evidence="6" key="1">
    <citation type="journal article" date="2021" name="Nat. Commun.">
        <title>Genetic determinants of endophytism in the Arabidopsis root mycobiome.</title>
        <authorList>
            <person name="Mesny F."/>
            <person name="Miyauchi S."/>
            <person name="Thiergart T."/>
            <person name="Pickel B."/>
            <person name="Atanasova L."/>
            <person name="Karlsson M."/>
            <person name="Huettel B."/>
            <person name="Barry K.W."/>
            <person name="Haridas S."/>
            <person name="Chen C."/>
            <person name="Bauer D."/>
            <person name="Andreopoulos W."/>
            <person name="Pangilinan J."/>
            <person name="LaButti K."/>
            <person name="Riley R."/>
            <person name="Lipzen A."/>
            <person name="Clum A."/>
            <person name="Drula E."/>
            <person name="Henrissat B."/>
            <person name="Kohler A."/>
            <person name="Grigoriev I.V."/>
            <person name="Martin F.M."/>
            <person name="Hacquard S."/>
        </authorList>
    </citation>
    <scope>NUCLEOTIDE SEQUENCE</scope>
    <source>
        <strain evidence="6">MPI-CAGE-AT-0147</strain>
    </source>
</reference>
<dbReference type="InterPro" id="IPR051820">
    <property type="entry name" value="FAD-binding_MO"/>
</dbReference>
<evidence type="ECO:0000313" key="7">
    <source>
        <dbReference type="Proteomes" id="UP000738349"/>
    </source>
</evidence>
<evidence type="ECO:0000256" key="3">
    <source>
        <dbReference type="ARBA" id="ARBA00022827"/>
    </source>
</evidence>